<dbReference type="eggNOG" id="KOG4210">
    <property type="taxonomic scope" value="Eukaryota"/>
</dbReference>
<protein>
    <submittedName>
        <fullName evidence="6">Uncharacterized protein LOC103488165</fullName>
    </submittedName>
</protein>
<gene>
    <name evidence="6" type="primary">LOC103488165</name>
    <name evidence="4" type="synonym">103488165</name>
</gene>
<organism evidence="5 6">
    <name type="scientific">Cucumis melo</name>
    <name type="common">Muskmelon</name>
    <dbReference type="NCBI Taxonomy" id="3656"/>
    <lineage>
        <taxon>Eukaryota</taxon>
        <taxon>Viridiplantae</taxon>
        <taxon>Streptophyta</taxon>
        <taxon>Embryophyta</taxon>
        <taxon>Tracheophyta</taxon>
        <taxon>Spermatophyta</taxon>
        <taxon>Magnoliopsida</taxon>
        <taxon>eudicotyledons</taxon>
        <taxon>Gunneridae</taxon>
        <taxon>Pentapetalae</taxon>
        <taxon>rosids</taxon>
        <taxon>fabids</taxon>
        <taxon>Cucurbitales</taxon>
        <taxon>Cucurbitaceae</taxon>
        <taxon>Benincaseae</taxon>
        <taxon>Cucumis</taxon>
    </lineage>
</organism>
<dbReference type="Proteomes" id="UP001652600">
    <property type="component" value="Chromosome 3"/>
</dbReference>
<dbReference type="RefSeq" id="XP_008444989.1">
    <property type="nucleotide sequence ID" value="XM_008446767.2"/>
</dbReference>
<dbReference type="EnsemblPlants" id="MELO3C011125.2.1">
    <property type="protein sequence ID" value="MELO3C011125.2.1"/>
    <property type="gene ID" value="MELO3C011125.2"/>
</dbReference>
<keyword evidence="2" id="KW-0539">Nucleus</keyword>
<dbReference type="InterPro" id="IPR051992">
    <property type="entry name" value="OxStress_Response_Reg"/>
</dbReference>
<proteinExistence type="predicted"/>
<dbReference type="Gramene" id="MELO3C011125.2.1">
    <property type="protein sequence ID" value="MELO3C011125.2.1"/>
    <property type="gene ID" value="MELO3C011125.2"/>
</dbReference>
<evidence type="ECO:0000256" key="3">
    <source>
        <dbReference type="SAM" id="MobiDB-lite"/>
    </source>
</evidence>
<name>A0A1S3BBN3_CUCME</name>
<dbReference type="GO" id="GO:0005634">
    <property type="term" value="C:nucleus"/>
    <property type="evidence" value="ECO:0007669"/>
    <property type="project" value="UniProtKB-SubCell"/>
</dbReference>
<reference evidence="4" key="1">
    <citation type="submission" date="2023-03" db="UniProtKB">
        <authorList>
            <consortium name="EnsemblPlants"/>
        </authorList>
    </citation>
    <scope>IDENTIFICATION</scope>
</reference>
<accession>A0A1S3BBN3</accession>
<dbReference type="KEGG" id="cmo:103488165"/>
<evidence type="ECO:0000256" key="2">
    <source>
        <dbReference type="ARBA" id="ARBA00023242"/>
    </source>
</evidence>
<evidence type="ECO:0000313" key="5">
    <source>
        <dbReference type="Proteomes" id="UP001652600"/>
    </source>
</evidence>
<evidence type="ECO:0000313" key="6">
    <source>
        <dbReference type="RefSeq" id="XP_008444989.1"/>
    </source>
</evidence>
<evidence type="ECO:0000256" key="1">
    <source>
        <dbReference type="ARBA" id="ARBA00004123"/>
    </source>
</evidence>
<feature type="compositionally biased region" description="Low complexity" evidence="3">
    <location>
        <begin position="55"/>
        <end position="86"/>
    </location>
</feature>
<comment type="subcellular location">
    <subcellularLocation>
        <location evidence="1">Nucleus</location>
    </subcellularLocation>
</comment>
<dbReference type="PANTHER" id="PTHR33172">
    <property type="entry name" value="OS08G0516900 PROTEIN"/>
    <property type="match status" value="1"/>
</dbReference>
<evidence type="ECO:0000313" key="4">
    <source>
        <dbReference type="EnsemblPlants" id="MELO3C011125.2.1"/>
    </source>
</evidence>
<dbReference type="AlphaFoldDB" id="A0A1S3BBN3"/>
<sequence length="162" mass="17707">MESRKLTVDADFATSVLCDDWNRKEEKSIISHFQFTVAYSEGSTSSIGSISSSSICDDDGLSSFSSSSSSSSSSSLSSTSSLLSQSELREQQVPIKKGLSKFYEGKSRTFSSLSDVKSIEDLAKRETDHRKKDTRISPKATISKKHGRSYFATLVSKTDTLS</sequence>
<reference evidence="6" key="2">
    <citation type="submission" date="2025-04" db="UniProtKB">
        <authorList>
            <consortium name="RefSeq"/>
        </authorList>
    </citation>
    <scope>IDENTIFICATION</scope>
</reference>
<dbReference type="OrthoDB" id="694201at2759"/>
<keyword evidence="5" id="KW-1185">Reference proteome</keyword>
<dbReference type="GeneID" id="103488165"/>
<dbReference type="PANTHER" id="PTHR33172:SF103">
    <property type="entry name" value="PROTEIN OXIDATIVE STRESS 3"/>
    <property type="match status" value="1"/>
</dbReference>
<feature type="region of interest" description="Disordered" evidence="3">
    <location>
        <begin position="55"/>
        <end position="89"/>
    </location>
</feature>
<dbReference type="GO" id="GO:0006950">
    <property type="term" value="P:response to stress"/>
    <property type="evidence" value="ECO:0007669"/>
    <property type="project" value="UniProtKB-ARBA"/>
</dbReference>